<dbReference type="AlphaFoldDB" id="A0A1X4XUN9"/>
<feature type="domain" description="VOC" evidence="2">
    <location>
        <begin position="7"/>
        <end position="141"/>
    </location>
</feature>
<reference evidence="3 4" key="1">
    <citation type="journal article" date="2017" name="Front. Microbiol.">
        <title>Genome Sequence of Desulfurella amilsii Strain TR1 and Comparative Genomics of Desulfurellaceae Family.</title>
        <authorList>
            <person name="Florentino A.P."/>
            <person name="Stams A.J."/>
            <person name="Sanchez-Andrea I."/>
        </authorList>
    </citation>
    <scope>NUCLEOTIDE SEQUENCE [LARGE SCALE GENOMIC DNA]</scope>
    <source>
        <strain evidence="3 4">TR1</strain>
    </source>
</reference>
<keyword evidence="3" id="KW-0413">Isomerase</keyword>
<dbReference type="GO" id="GO:0046872">
    <property type="term" value="F:metal ion binding"/>
    <property type="evidence" value="ECO:0007669"/>
    <property type="project" value="UniProtKB-KW"/>
</dbReference>
<dbReference type="PANTHER" id="PTHR43048:SF3">
    <property type="entry name" value="METHYLMALONYL-COA EPIMERASE, MITOCHONDRIAL"/>
    <property type="match status" value="1"/>
</dbReference>
<dbReference type="Pfam" id="PF13669">
    <property type="entry name" value="Glyoxalase_4"/>
    <property type="match status" value="1"/>
</dbReference>
<dbReference type="GO" id="GO:0046491">
    <property type="term" value="P:L-methylmalonyl-CoA metabolic process"/>
    <property type="evidence" value="ECO:0007669"/>
    <property type="project" value="TreeGrafter"/>
</dbReference>
<name>A0A1X4XUN9_9BACT</name>
<dbReference type="InterPro" id="IPR051785">
    <property type="entry name" value="MMCE/EMCE_epimerase"/>
</dbReference>
<evidence type="ECO:0000313" key="3">
    <source>
        <dbReference type="EMBL" id="OSS41249.1"/>
    </source>
</evidence>
<dbReference type="InterPro" id="IPR029068">
    <property type="entry name" value="Glyas_Bleomycin-R_OHBP_Dase"/>
</dbReference>
<accession>A0A1X4XUN9</accession>
<evidence type="ECO:0000259" key="2">
    <source>
        <dbReference type="PROSITE" id="PS51819"/>
    </source>
</evidence>
<organism evidence="3 4">
    <name type="scientific">Desulfurella amilsii</name>
    <dbReference type="NCBI Taxonomy" id="1562698"/>
    <lineage>
        <taxon>Bacteria</taxon>
        <taxon>Pseudomonadati</taxon>
        <taxon>Campylobacterota</taxon>
        <taxon>Desulfurellia</taxon>
        <taxon>Desulfurellales</taxon>
        <taxon>Desulfurellaceae</taxon>
        <taxon>Desulfurella</taxon>
    </lineage>
</organism>
<dbReference type="PROSITE" id="PS51819">
    <property type="entry name" value="VOC"/>
    <property type="match status" value="1"/>
</dbReference>
<dbReference type="STRING" id="1562698.DESAMIL20_802"/>
<dbReference type="Proteomes" id="UP000194141">
    <property type="component" value="Unassembled WGS sequence"/>
</dbReference>
<keyword evidence="1" id="KW-0479">Metal-binding</keyword>
<gene>
    <name evidence="3" type="ORF">DESAMIL20_802</name>
</gene>
<evidence type="ECO:0000256" key="1">
    <source>
        <dbReference type="ARBA" id="ARBA00022723"/>
    </source>
</evidence>
<dbReference type="EC" id="5.1.99.1" evidence="3"/>
<dbReference type="RefSeq" id="WP_086033525.1">
    <property type="nucleotide sequence ID" value="NZ_MDSU01000018.1"/>
</dbReference>
<dbReference type="SUPFAM" id="SSF54593">
    <property type="entry name" value="Glyoxalase/Bleomycin resistance protein/Dihydroxybiphenyl dioxygenase"/>
    <property type="match status" value="1"/>
</dbReference>
<dbReference type="InterPro" id="IPR037523">
    <property type="entry name" value="VOC_core"/>
</dbReference>
<dbReference type="PANTHER" id="PTHR43048">
    <property type="entry name" value="METHYLMALONYL-COA EPIMERASE"/>
    <property type="match status" value="1"/>
</dbReference>
<sequence length="142" mass="15943">MSNFVFGVEEVAIAVNDAQEAAHDFSTLFGINFDYQWELPDEKLFVKSAKIGNTQLQFIESTSEDGVVAKFVAKRGEGLNHIALKIKNLDALIKQLRTNNVKLMPNEPVLVDNIPPFSGKIRYIFIHPSSFHGVLIELIEEL</sequence>
<evidence type="ECO:0000313" key="4">
    <source>
        <dbReference type="Proteomes" id="UP000194141"/>
    </source>
</evidence>
<comment type="caution">
    <text evidence="3">The sequence shown here is derived from an EMBL/GenBank/DDBJ whole genome shotgun (WGS) entry which is preliminary data.</text>
</comment>
<dbReference type="Gene3D" id="3.10.180.10">
    <property type="entry name" value="2,3-Dihydroxybiphenyl 1,2-Dioxygenase, domain 1"/>
    <property type="match status" value="1"/>
</dbReference>
<keyword evidence="4" id="KW-1185">Reference proteome</keyword>
<proteinExistence type="predicted"/>
<dbReference type="EMBL" id="MDSU01000018">
    <property type="protein sequence ID" value="OSS41249.1"/>
    <property type="molecule type" value="Genomic_DNA"/>
</dbReference>
<dbReference type="GO" id="GO:0004493">
    <property type="term" value="F:methylmalonyl-CoA epimerase activity"/>
    <property type="evidence" value="ECO:0007669"/>
    <property type="project" value="UniProtKB-EC"/>
</dbReference>
<dbReference type="OrthoDB" id="332982at2"/>
<protein>
    <submittedName>
        <fullName evidence="3">Methylmalonyl-CoA epimerase</fullName>
        <ecNumber evidence="3">5.1.99.1</ecNumber>
    </submittedName>
</protein>